<dbReference type="PROSITE" id="PS51257">
    <property type="entry name" value="PROKAR_LIPOPROTEIN"/>
    <property type="match status" value="1"/>
</dbReference>
<sequence>MSPRPHRGSRTAAAAAALTLSATLLAGCASVSPDGLRSEVQALAQGRTAGVDAPALPAADAAAQAEAQAAIQRWLAEPLTADTAVRIALLNHPGLQARLAQLGVQDADRVRALTLPNPRLGIGRLVNGHEREIERSLSFGLIDLVTLPWRARWQAQALQQATLSAAEEVARRATEARRAWITAVAAQQVLAAHERMHEAAEVGAELARRMARVGHWSRLQEAREQAALAGSGARLAQARLAAATAHEELARALGLWGASAQFTLAGRLPELPAQPLAADGIEARALRERLDVQAARLALERTADQQGTSGIASVFGDIGLRYQRNTTTSRDAAAQSDMQRDVQRGWELALPLPLFDWGGAASARARALTQQSAAELQHTALGARSEVRTRWLAYRTAWELARQQADAVVPLQRAIQEETLLRYNGMLASVWDLLAEARASTAAVAQATQAQRDFWLADADLQFAITAGSPGPGAIASAGTLAAALSAPSTSSSSAGH</sequence>
<organism evidence="2 3">
    <name type="scientific">Paracidovorax wautersii</name>
    <dbReference type="NCBI Taxonomy" id="1177982"/>
    <lineage>
        <taxon>Bacteria</taxon>
        <taxon>Pseudomonadati</taxon>
        <taxon>Pseudomonadota</taxon>
        <taxon>Betaproteobacteria</taxon>
        <taxon>Burkholderiales</taxon>
        <taxon>Comamonadaceae</taxon>
        <taxon>Paracidovorax</taxon>
    </lineage>
</organism>
<dbReference type="OrthoDB" id="8554634at2"/>
<dbReference type="SUPFAM" id="SSF56954">
    <property type="entry name" value="Outer membrane efflux proteins (OEP)"/>
    <property type="match status" value="1"/>
</dbReference>
<dbReference type="STRING" id="1177982.SAMN04489711_10131"/>
<protein>
    <submittedName>
        <fullName evidence="2">Outer membrane protein TolC</fullName>
    </submittedName>
</protein>
<dbReference type="AlphaFoldDB" id="A0A1I1ZAK6"/>
<dbReference type="Gene3D" id="1.20.1600.10">
    <property type="entry name" value="Outer membrane efflux proteins (OEP)"/>
    <property type="match status" value="1"/>
</dbReference>
<dbReference type="GO" id="GO:0015562">
    <property type="term" value="F:efflux transmembrane transporter activity"/>
    <property type="evidence" value="ECO:0007669"/>
    <property type="project" value="InterPro"/>
</dbReference>
<dbReference type="PANTHER" id="PTHR30203:SF24">
    <property type="entry name" value="BLR4935 PROTEIN"/>
    <property type="match status" value="1"/>
</dbReference>
<feature type="signal peptide" evidence="1">
    <location>
        <begin position="1"/>
        <end position="26"/>
    </location>
</feature>
<dbReference type="RefSeq" id="WP_092936413.1">
    <property type="nucleotide sequence ID" value="NZ_FONX01000001.1"/>
</dbReference>
<name>A0A1I1ZAK6_9BURK</name>
<evidence type="ECO:0000313" key="3">
    <source>
        <dbReference type="Proteomes" id="UP000199119"/>
    </source>
</evidence>
<gene>
    <name evidence="2" type="ORF">SAMN04489711_10131</name>
</gene>
<proteinExistence type="predicted"/>
<feature type="chain" id="PRO_5011750153" evidence="1">
    <location>
        <begin position="27"/>
        <end position="497"/>
    </location>
</feature>
<keyword evidence="1" id="KW-0732">Signal</keyword>
<keyword evidence="3" id="KW-1185">Reference proteome</keyword>
<accession>A0A1I1ZAK6</accession>
<dbReference type="PANTHER" id="PTHR30203">
    <property type="entry name" value="OUTER MEMBRANE CATION EFFLUX PROTEIN"/>
    <property type="match status" value="1"/>
</dbReference>
<evidence type="ECO:0000256" key="1">
    <source>
        <dbReference type="SAM" id="SignalP"/>
    </source>
</evidence>
<dbReference type="EMBL" id="FONX01000001">
    <property type="protein sequence ID" value="SFE28884.1"/>
    <property type="molecule type" value="Genomic_DNA"/>
</dbReference>
<dbReference type="InterPro" id="IPR010131">
    <property type="entry name" value="MdtP/NodT-like"/>
</dbReference>
<reference evidence="3" key="1">
    <citation type="submission" date="2016-10" db="EMBL/GenBank/DDBJ databases">
        <authorList>
            <person name="Varghese N."/>
            <person name="Submissions S."/>
        </authorList>
    </citation>
    <scope>NUCLEOTIDE SEQUENCE [LARGE SCALE GENOMIC DNA]</scope>
    <source>
        <strain evidence="3">DSM 27981</strain>
    </source>
</reference>
<dbReference type="Proteomes" id="UP000199119">
    <property type="component" value="Unassembled WGS sequence"/>
</dbReference>
<evidence type="ECO:0000313" key="2">
    <source>
        <dbReference type="EMBL" id="SFE28884.1"/>
    </source>
</evidence>